<accession>A0AAW1I5J8</accession>
<dbReference type="AlphaFoldDB" id="A0AAW1I5J8"/>
<evidence type="ECO:0000313" key="3">
    <source>
        <dbReference type="Proteomes" id="UP001443914"/>
    </source>
</evidence>
<protein>
    <submittedName>
        <fullName evidence="2">Uncharacterized protein</fullName>
    </submittedName>
</protein>
<sequence>MKKISVLCLNASIVLLFLLGTMTRNGEAQWPIGPICNPPPFRLAGCTKQTCLAACSKFGPGINASCYDTDKCCCGKFNAS</sequence>
<proteinExistence type="predicted"/>
<dbReference type="EMBL" id="JBDFQZ010000010">
    <property type="protein sequence ID" value="KAK9683860.1"/>
    <property type="molecule type" value="Genomic_DNA"/>
</dbReference>
<keyword evidence="3" id="KW-1185">Reference proteome</keyword>
<dbReference type="Proteomes" id="UP001443914">
    <property type="component" value="Unassembled WGS sequence"/>
</dbReference>
<organism evidence="2 3">
    <name type="scientific">Saponaria officinalis</name>
    <name type="common">Common soapwort</name>
    <name type="synonym">Lychnis saponaria</name>
    <dbReference type="NCBI Taxonomy" id="3572"/>
    <lineage>
        <taxon>Eukaryota</taxon>
        <taxon>Viridiplantae</taxon>
        <taxon>Streptophyta</taxon>
        <taxon>Embryophyta</taxon>
        <taxon>Tracheophyta</taxon>
        <taxon>Spermatophyta</taxon>
        <taxon>Magnoliopsida</taxon>
        <taxon>eudicotyledons</taxon>
        <taxon>Gunneridae</taxon>
        <taxon>Pentapetalae</taxon>
        <taxon>Caryophyllales</taxon>
        <taxon>Caryophyllaceae</taxon>
        <taxon>Caryophylleae</taxon>
        <taxon>Saponaria</taxon>
    </lineage>
</organism>
<reference evidence="2" key="1">
    <citation type="submission" date="2024-03" db="EMBL/GenBank/DDBJ databases">
        <title>WGS assembly of Saponaria officinalis var. Norfolk2.</title>
        <authorList>
            <person name="Jenkins J."/>
            <person name="Shu S."/>
            <person name="Grimwood J."/>
            <person name="Barry K."/>
            <person name="Goodstein D."/>
            <person name="Schmutz J."/>
            <person name="Leebens-Mack J."/>
            <person name="Osbourn A."/>
        </authorList>
    </citation>
    <scope>NUCLEOTIDE SEQUENCE [LARGE SCALE GENOMIC DNA]</scope>
    <source>
        <strain evidence="2">JIC</strain>
    </source>
</reference>
<evidence type="ECO:0000313" key="2">
    <source>
        <dbReference type="EMBL" id="KAK9683860.1"/>
    </source>
</evidence>
<comment type="caution">
    <text evidence="2">The sequence shown here is derived from an EMBL/GenBank/DDBJ whole genome shotgun (WGS) entry which is preliminary data.</text>
</comment>
<feature type="signal peptide" evidence="1">
    <location>
        <begin position="1"/>
        <end position="28"/>
    </location>
</feature>
<gene>
    <name evidence="2" type="ORF">RND81_10G169800</name>
</gene>
<feature type="chain" id="PRO_5043732644" evidence="1">
    <location>
        <begin position="29"/>
        <end position="80"/>
    </location>
</feature>
<keyword evidence="1" id="KW-0732">Signal</keyword>
<evidence type="ECO:0000256" key="1">
    <source>
        <dbReference type="SAM" id="SignalP"/>
    </source>
</evidence>
<name>A0AAW1I5J8_SAPOF</name>